<organism evidence="2">
    <name type="scientific">Sesamum latifolium</name>
    <dbReference type="NCBI Taxonomy" id="2727402"/>
    <lineage>
        <taxon>Eukaryota</taxon>
        <taxon>Viridiplantae</taxon>
        <taxon>Streptophyta</taxon>
        <taxon>Embryophyta</taxon>
        <taxon>Tracheophyta</taxon>
        <taxon>Spermatophyta</taxon>
        <taxon>Magnoliopsida</taxon>
        <taxon>eudicotyledons</taxon>
        <taxon>Gunneridae</taxon>
        <taxon>Pentapetalae</taxon>
        <taxon>asterids</taxon>
        <taxon>lamiids</taxon>
        <taxon>Lamiales</taxon>
        <taxon>Pedaliaceae</taxon>
        <taxon>Sesamum</taxon>
    </lineage>
</organism>
<reference evidence="2" key="2">
    <citation type="journal article" date="2024" name="Plant">
        <title>Genomic evolution and insights into agronomic trait innovations of Sesamum species.</title>
        <authorList>
            <person name="Miao H."/>
            <person name="Wang L."/>
            <person name="Qu L."/>
            <person name="Liu H."/>
            <person name="Sun Y."/>
            <person name="Le M."/>
            <person name="Wang Q."/>
            <person name="Wei S."/>
            <person name="Zheng Y."/>
            <person name="Lin W."/>
            <person name="Duan Y."/>
            <person name="Cao H."/>
            <person name="Xiong S."/>
            <person name="Wang X."/>
            <person name="Wei L."/>
            <person name="Li C."/>
            <person name="Ma Q."/>
            <person name="Ju M."/>
            <person name="Zhao R."/>
            <person name="Li G."/>
            <person name="Mu C."/>
            <person name="Tian Q."/>
            <person name="Mei H."/>
            <person name="Zhang T."/>
            <person name="Gao T."/>
            <person name="Zhang H."/>
        </authorList>
    </citation>
    <scope>NUCLEOTIDE SEQUENCE</scope>
    <source>
        <strain evidence="2">KEN1</strain>
    </source>
</reference>
<feature type="compositionally biased region" description="Acidic residues" evidence="1">
    <location>
        <begin position="46"/>
        <end position="55"/>
    </location>
</feature>
<gene>
    <name evidence="2" type="ORF">Slati_2461800</name>
</gene>
<accession>A0AAW2WEN0</accession>
<comment type="caution">
    <text evidence="2">The sequence shown here is derived from an EMBL/GenBank/DDBJ whole genome shotgun (WGS) entry which is preliminary data.</text>
</comment>
<feature type="region of interest" description="Disordered" evidence="1">
    <location>
        <begin position="46"/>
        <end position="68"/>
    </location>
</feature>
<reference evidence="2" key="1">
    <citation type="submission" date="2020-06" db="EMBL/GenBank/DDBJ databases">
        <authorList>
            <person name="Li T."/>
            <person name="Hu X."/>
            <person name="Zhang T."/>
            <person name="Song X."/>
            <person name="Zhang H."/>
            <person name="Dai N."/>
            <person name="Sheng W."/>
            <person name="Hou X."/>
            <person name="Wei L."/>
        </authorList>
    </citation>
    <scope>NUCLEOTIDE SEQUENCE</scope>
    <source>
        <strain evidence="2">KEN1</strain>
        <tissue evidence="2">Leaf</tissue>
    </source>
</reference>
<evidence type="ECO:0000256" key="1">
    <source>
        <dbReference type="SAM" id="MobiDB-lite"/>
    </source>
</evidence>
<dbReference type="AlphaFoldDB" id="A0AAW2WEN0"/>
<proteinExistence type="predicted"/>
<sequence length="68" mass="7580">MVRANDIYDQAIRQCRSKLRECGRFAGEDFMFLDPLVANEDIAEEDEVEVVDEPPAEGAHVDVGDDPA</sequence>
<feature type="compositionally biased region" description="Basic and acidic residues" evidence="1">
    <location>
        <begin position="59"/>
        <end position="68"/>
    </location>
</feature>
<name>A0AAW2WEN0_9LAMI</name>
<dbReference type="EMBL" id="JACGWN010000008">
    <property type="protein sequence ID" value="KAL0439788.1"/>
    <property type="molecule type" value="Genomic_DNA"/>
</dbReference>
<evidence type="ECO:0000313" key="2">
    <source>
        <dbReference type="EMBL" id="KAL0439788.1"/>
    </source>
</evidence>
<protein>
    <submittedName>
        <fullName evidence="2">Uncharacterized protein</fullName>
    </submittedName>
</protein>